<accession>A0A1J5PZA8</accession>
<comment type="caution">
    <text evidence="2">The sequence shown here is derived from an EMBL/GenBank/DDBJ whole genome shotgun (WGS) entry which is preliminary data.</text>
</comment>
<feature type="compositionally biased region" description="Basic and acidic residues" evidence="1">
    <location>
        <begin position="281"/>
        <end position="291"/>
    </location>
</feature>
<evidence type="ECO:0000313" key="2">
    <source>
        <dbReference type="EMBL" id="OIQ76402.1"/>
    </source>
</evidence>
<evidence type="ECO:0000256" key="1">
    <source>
        <dbReference type="SAM" id="MobiDB-lite"/>
    </source>
</evidence>
<organism evidence="2">
    <name type="scientific">mine drainage metagenome</name>
    <dbReference type="NCBI Taxonomy" id="410659"/>
    <lineage>
        <taxon>unclassified sequences</taxon>
        <taxon>metagenomes</taxon>
        <taxon>ecological metagenomes</taxon>
    </lineage>
</organism>
<feature type="region of interest" description="Disordered" evidence="1">
    <location>
        <begin position="274"/>
        <end position="302"/>
    </location>
</feature>
<reference evidence="2" key="1">
    <citation type="submission" date="2016-10" db="EMBL/GenBank/DDBJ databases">
        <title>Sequence of Gallionella enrichment culture.</title>
        <authorList>
            <person name="Poehlein A."/>
            <person name="Muehling M."/>
            <person name="Daniel R."/>
        </authorList>
    </citation>
    <scope>NUCLEOTIDE SEQUENCE</scope>
</reference>
<dbReference type="AlphaFoldDB" id="A0A1J5PZA8"/>
<name>A0A1J5PZA8_9ZZZZ</name>
<protein>
    <submittedName>
        <fullName evidence="2">Uncharacterized protein</fullName>
    </submittedName>
</protein>
<proteinExistence type="predicted"/>
<gene>
    <name evidence="2" type="ORF">GALL_419190</name>
</gene>
<sequence length="318" mass="35462">MTTRAFAHLGHKLFHARHVRLVPIPLEYPGADARFRRKTQQHFQLLLCASKVELLVQTELHRLFQRVHRVIACLQEDDDVRVRRLRLDEVRREIGGAKRGQIAADLHAAKFRRRRFQTCLKRVAEGVVGRQIIPLLTRVLDERGGHRTRLGLRRVADAEGVPVAVLASNRVGMAARNNVEHALFVRDVGNCLRQRRVDVADDEIDLIAVDQFARLLHGGAGVARGRVLDGKLDLLAQNAALGVDLIHSHRHAQSFVLAKRRIGAGQGVVHANLDDVSSTRSAHEGRDKLGRADNSTGLDQRPPIKLGRASVVCHLVLT</sequence>
<dbReference type="EMBL" id="MLJW01001879">
    <property type="protein sequence ID" value="OIQ76402.1"/>
    <property type="molecule type" value="Genomic_DNA"/>
</dbReference>